<dbReference type="AlphaFoldDB" id="X6NAW5"/>
<evidence type="ECO:0000313" key="1">
    <source>
        <dbReference type="EMBL" id="ETO22884.1"/>
    </source>
</evidence>
<proteinExistence type="predicted"/>
<name>X6NAW5_RETFI</name>
<comment type="caution">
    <text evidence="1">The sequence shown here is derived from an EMBL/GenBank/DDBJ whole genome shotgun (WGS) entry which is preliminary data.</text>
</comment>
<dbReference type="Proteomes" id="UP000023152">
    <property type="component" value="Unassembled WGS sequence"/>
</dbReference>
<protein>
    <submittedName>
        <fullName evidence="1">Uncharacterized protein</fullName>
    </submittedName>
</protein>
<sequence length="86" mass="9918">MKKGHVSNGKNLDDCSKTDEIAQKVFTEKRFQKEDSKCRLEKALSNLIEAKPAAAEKEKKESLMENIGLLKKCNKSFRFEHTNKQF</sequence>
<gene>
    <name evidence="1" type="ORF">RFI_14310</name>
</gene>
<keyword evidence="2" id="KW-1185">Reference proteome</keyword>
<accession>X6NAW5</accession>
<reference evidence="1 2" key="1">
    <citation type="journal article" date="2013" name="Curr. Biol.">
        <title>The Genome of the Foraminiferan Reticulomyxa filosa.</title>
        <authorList>
            <person name="Glockner G."/>
            <person name="Hulsmann N."/>
            <person name="Schleicher M."/>
            <person name="Noegel A.A."/>
            <person name="Eichinger L."/>
            <person name="Gallinger C."/>
            <person name="Pawlowski J."/>
            <person name="Sierra R."/>
            <person name="Euteneuer U."/>
            <person name="Pillet L."/>
            <person name="Moustafa A."/>
            <person name="Platzer M."/>
            <person name="Groth M."/>
            <person name="Szafranski K."/>
            <person name="Schliwa M."/>
        </authorList>
    </citation>
    <scope>NUCLEOTIDE SEQUENCE [LARGE SCALE GENOMIC DNA]</scope>
</reference>
<organism evidence="1 2">
    <name type="scientific">Reticulomyxa filosa</name>
    <dbReference type="NCBI Taxonomy" id="46433"/>
    <lineage>
        <taxon>Eukaryota</taxon>
        <taxon>Sar</taxon>
        <taxon>Rhizaria</taxon>
        <taxon>Retaria</taxon>
        <taxon>Foraminifera</taxon>
        <taxon>Monothalamids</taxon>
        <taxon>Reticulomyxidae</taxon>
        <taxon>Reticulomyxa</taxon>
    </lineage>
</organism>
<dbReference type="EMBL" id="ASPP01010394">
    <property type="protein sequence ID" value="ETO22884.1"/>
    <property type="molecule type" value="Genomic_DNA"/>
</dbReference>
<evidence type="ECO:0000313" key="2">
    <source>
        <dbReference type="Proteomes" id="UP000023152"/>
    </source>
</evidence>